<protein>
    <submittedName>
        <fullName evidence="1">Uncharacterized protein</fullName>
    </submittedName>
</protein>
<name>A0A2P2PGD1_RHIMU</name>
<reference evidence="1" key="1">
    <citation type="submission" date="2018-02" db="EMBL/GenBank/DDBJ databases">
        <title>Rhizophora mucronata_Transcriptome.</title>
        <authorList>
            <person name="Meera S.P."/>
            <person name="Sreeshan A."/>
            <person name="Augustine A."/>
        </authorList>
    </citation>
    <scope>NUCLEOTIDE SEQUENCE</scope>
    <source>
        <tissue evidence="1">Leaf</tissue>
    </source>
</reference>
<dbReference type="EMBL" id="GGEC01073281">
    <property type="protein sequence ID" value="MBX53765.1"/>
    <property type="molecule type" value="Transcribed_RNA"/>
</dbReference>
<evidence type="ECO:0000313" key="1">
    <source>
        <dbReference type="EMBL" id="MBX53765.1"/>
    </source>
</evidence>
<dbReference type="AlphaFoldDB" id="A0A2P2PGD1"/>
<proteinExistence type="predicted"/>
<organism evidence="1">
    <name type="scientific">Rhizophora mucronata</name>
    <name type="common">Asiatic mangrove</name>
    <dbReference type="NCBI Taxonomy" id="61149"/>
    <lineage>
        <taxon>Eukaryota</taxon>
        <taxon>Viridiplantae</taxon>
        <taxon>Streptophyta</taxon>
        <taxon>Embryophyta</taxon>
        <taxon>Tracheophyta</taxon>
        <taxon>Spermatophyta</taxon>
        <taxon>Magnoliopsida</taxon>
        <taxon>eudicotyledons</taxon>
        <taxon>Gunneridae</taxon>
        <taxon>Pentapetalae</taxon>
        <taxon>rosids</taxon>
        <taxon>fabids</taxon>
        <taxon>Malpighiales</taxon>
        <taxon>Rhizophoraceae</taxon>
        <taxon>Rhizophora</taxon>
    </lineage>
</organism>
<accession>A0A2P2PGD1</accession>
<sequence>MKENFLWNQTAQKIYLQTAMKAKE</sequence>